<feature type="chain" id="PRO_5039135239" description="Lipoprotein" evidence="1">
    <location>
        <begin position="24"/>
        <end position="170"/>
    </location>
</feature>
<proteinExistence type="predicted"/>
<dbReference type="RefSeq" id="WP_137030508.1">
    <property type="nucleotide sequence ID" value="NZ_SZNK01000001.1"/>
</dbReference>
<dbReference type="EMBL" id="SZNK01000001">
    <property type="protein sequence ID" value="TKI57049.1"/>
    <property type="molecule type" value="Genomic_DNA"/>
</dbReference>
<keyword evidence="1" id="KW-0732">Signal</keyword>
<comment type="caution">
    <text evidence="2">The sequence shown here is derived from an EMBL/GenBank/DDBJ whole genome shotgun (WGS) entry which is preliminary data.</text>
</comment>
<evidence type="ECO:0000313" key="3">
    <source>
        <dbReference type="Proteomes" id="UP000307841"/>
    </source>
</evidence>
<name>A0A4U2Y8W6_9BACL</name>
<organism evidence="2 3">
    <name type="scientific">Brevibacillus antibioticus</name>
    <dbReference type="NCBI Taxonomy" id="2570228"/>
    <lineage>
        <taxon>Bacteria</taxon>
        <taxon>Bacillati</taxon>
        <taxon>Bacillota</taxon>
        <taxon>Bacilli</taxon>
        <taxon>Bacillales</taxon>
        <taxon>Paenibacillaceae</taxon>
        <taxon>Brevibacillus</taxon>
    </lineage>
</organism>
<dbReference type="PROSITE" id="PS51257">
    <property type="entry name" value="PROKAR_LIPOPROTEIN"/>
    <property type="match status" value="1"/>
</dbReference>
<reference evidence="2 3" key="1">
    <citation type="submission" date="2019-04" db="EMBL/GenBank/DDBJ databases">
        <title>Whole genome sequencing of Brevibacillus sp. TGS2-1.</title>
        <authorList>
            <person name="Choi A."/>
        </authorList>
    </citation>
    <scope>NUCLEOTIDE SEQUENCE [LARGE SCALE GENOMIC DNA]</scope>
    <source>
        <strain evidence="2 3">TGS2-1</strain>
    </source>
</reference>
<evidence type="ECO:0008006" key="4">
    <source>
        <dbReference type="Google" id="ProtNLM"/>
    </source>
</evidence>
<dbReference type="OrthoDB" id="2469643at2"/>
<keyword evidence="3" id="KW-1185">Reference proteome</keyword>
<accession>A0A4U2Y8W6</accession>
<sequence>MKKTFTGVVVSILMLLLSACNNVQETTAPIEVTQEAQQLPTEIWLQMYREDSKKPQPELIKEMNNREQVEQIYTWINGGTKDQTITASTIDEIYLLRFEFMKEGQAVESQIYLYVITTDSKLYAKKVVLNAKYDFDEYDSSKKSALISEAGTEGWQELKTGVINKDVLYN</sequence>
<evidence type="ECO:0000256" key="1">
    <source>
        <dbReference type="SAM" id="SignalP"/>
    </source>
</evidence>
<protein>
    <recommendedName>
        <fullName evidence="4">Lipoprotein</fullName>
    </recommendedName>
</protein>
<gene>
    <name evidence="2" type="ORF">E8L90_17130</name>
</gene>
<feature type="signal peptide" evidence="1">
    <location>
        <begin position="1"/>
        <end position="23"/>
    </location>
</feature>
<dbReference type="AlphaFoldDB" id="A0A4U2Y8W6"/>
<evidence type="ECO:0000313" key="2">
    <source>
        <dbReference type="EMBL" id="TKI57049.1"/>
    </source>
</evidence>
<dbReference type="Proteomes" id="UP000307841">
    <property type="component" value="Unassembled WGS sequence"/>
</dbReference>